<comment type="caution">
    <text evidence="2">The sequence shown here is derived from an EMBL/GenBank/DDBJ whole genome shotgun (WGS) entry which is preliminary data.</text>
</comment>
<gene>
    <name evidence="2" type="ORF">D9758_000523</name>
</gene>
<feature type="region of interest" description="Disordered" evidence="1">
    <location>
        <begin position="314"/>
        <end position="336"/>
    </location>
</feature>
<proteinExistence type="predicted"/>
<feature type="region of interest" description="Disordered" evidence="1">
    <location>
        <begin position="232"/>
        <end position="263"/>
    </location>
</feature>
<feature type="compositionally biased region" description="Basic residues" evidence="1">
    <location>
        <begin position="316"/>
        <end position="326"/>
    </location>
</feature>
<keyword evidence="3" id="KW-1185">Reference proteome</keyword>
<protein>
    <submittedName>
        <fullName evidence="2">Uncharacterized protein</fullName>
    </submittedName>
</protein>
<organism evidence="2 3">
    <name type="scientific">Tetrapyrgos nigripes</name>
    <dbReference type="NCBI Taxonomy" id="182062"/>
    <lineage>
        <taxon>Eukaryota</taxon>
        <taxon>Fungi</taxon>
        <taxon>Dikarya</taxon>
        <taxon>Basidiomycota</taxon>
        <taxon>Agaricomycotina</taxon>
        <taxon>Agaricomycetes</taxon>
        <taxon>Agaricomycetidae</taxon>
        <taxon>Agaricales</taxon>
        <taxon>Marasmiineae</taxon>
        <taxon>Marasmiaceae</taxon>
        <taxon>Tetrapyrgos</taxon>
    </lineage>
</organism>
<evidence type="ECO:0000313" key="2">
    <source>
        <dbReference type="EMBL" id="KAF5374986.1"/>
    </source>
</evidence>
<feature type="compositionally biased region" description="Polar residues" evidence="1">
    <location>
        <begin position="327"/>
        <end position="336"/>
    </location>
</feature>
<dbReference type="OrthoDB" id="3260913at2759"/>
<feature type="compositionally biased region" description="Polar residues" evidence="1">
    <location>
        <begin position="115"/>
        <end position="139"/>
    </location>
</feature>
<dbReference type="Proteomes" id="UP000559256">
    <property type="component" value="Unassembled WGS sequence"/>
</dbReference>
<feature type="region of interest" description="Disordered" evidence="1">
    <location>
        <begin position="112"/>
        <end position="155"/>
    </location>
</feature>
<evidence type="ECO:0000313" key="3">
    <source>
        <dbReference type="Proteomes" id="UP000559256"/>
    </source>
</evidence>
<dbReference type="EMBL" id="JAACJM010000001">
    <property type="protein sequence ID" value="KAF5374986.1"/>
    <property type="molecule type" value="Genomic_DNA"/>
</dbReference>
<accession>A0A8H5H107</accession>
<sequence>MFARLSRSSARTLGLTLPRNTSSSRLIGQSLQDDDEDDDDVVIQLEILMQPLQGFLAPWYHLARSLAPVYQNLQHIFIHDVDRVAQLLLDLEPVSEYDYMYMEYDDDNDHDFTEPSESTLIPNSQPNDLLTVPSPSKRFSNTERELPPRKQRNPSFLTKPIVIPHSSAPTIVITPSPPSDSENCTHSVAEASFASRVPIQDSAFRSKLTVPRHPTFNCIFPPMRMVLSMSMSLKSTSSSPNTPKTSNSKTSIRTSSASSCASIIPPPPSLHPLVKSWSWKDGHWQAVLPGLEEQMRKGVFSRVVPMHVLMHYSSGHGRRTKARRTRSSGSPVLSVR</sequence>
<reference evidence="2 3" key="1">
    <citation type="journal article" date="2020" name="ISME J.">
        <title>Uncovering the hidden diversity of litter-decomposition mechanisms in mushroom-forming fungi.</title>
        <authorList>
            <person name="Floudas D."/>
            <person name="Bentzer J."/>
            <person name="Ahren D."/>
            <person name="Johansson T."/>
            <person name="Persson P."/>
            <person name="Tunlid A."/>
        </authorList>
    </citation>
    <scope>NUCLEOTIDE SEQUENCE [LARGE SCALE GENOMIC DNA]</scope>
    <source>
        <strain evidence="2 3">CBS 291.85</strain>
    </source>
</reference>
<evidence type="ECO:0000256" key="1">
    <source>
        <dbReference type="SAM" id="MobiDB-lite"/>
    </source>
</evidence>
<name>A0A8H5H107_9AGAR</name>
<dbReference type="AlphaFoldDB" id="A0A8H5H107"/>